<feature type="region of interest" description="Disordered" evidence="1">
    <location>
        <begin position="98"/>
        <end position="117"/>
    </location>
</feature>
<evidence type="ECO:0000313" key="2">
    <source>
        <dbReference type="EMBL" id="SCL13144.1"/>
    </source>
</evidence>
<dbReference type="Proteomes" id="UP000198906">
    <property type="component" value="Unassembled WGS sequence"/>
</dbReference>
<organism evidence="2 3">
    <name type="scientific">Micromonospora inyonensis</name>
    <dbReference type="NCBI Taxonomy" id="47866"/>
    <lineage>
        <taxon>Bacteria</taxon>
        <taxon>Bacillati</taxon>
        <taxon>Actinomycetota</taxon>
        <taxon>Actinomycetes</taxon>
        <taxon>Micromonosporales</taxon>
        <taxon>Micromonosporaceae</taxon>
        <taxon>Micromonospora</taxon>
    </lineage>
</organism>
<keyword evidence="3" id="KW-1185">Reference proteome</keyword>
<feature type="compositionally biased region" description="Basic and acidic residues" evidence="1">
    <location>
        <begin position="1093"/>
        <end position="1109"/>
    </location>
</feature>
<gene>
    <name evidence="2" type="ORF">GA0074694_0176</name>
</gene>
<feature type="compositionally biased region" description="Polar residues" evidence="1">
    <location>
        <begin position="101"/>
        <end position="116"/>
    </location>
</feature>
<protein>
    <submittedName>
        <fullName evidence="2">Uncharacterized protein</fullName>
    </submittedName>
</protein>
<feature type="compositionally biased region" description="Low complexity" evidence="1">
    <location>
        <begin position="657"/>
        <end position="667"/>
    </location>
</feature>
<reference evidence="3" key="1">
    <citation type="submission" date="2016-06" db="EMBL/GenBank/DDBJ databases">
        <authorList>
            <person name="Varghese N."/>
        </authorList>
    </citation>
    <scope>NUCLEOTIDE SEQUENCE [LARGE SCALE GENOMIC DNA]</scope>
    <source>
        <strain evidence="3">DSM 46123</strain>
    </source>
</reference>
<feature type="region of interest" description="Disordered" evidence="1">
    <location>
        <begin position="864"/>
        <end position="928"/>
    </location>
</feature>
<sequence>MANTATFEDALASILGLVLGGGEGGEKASINDNFRPRSIKGPGYWLITQTSTLKNSEPGGWMPEYNKDAVTFYKWRQSGATKYITRVTVWVGVTSRDDTQGQKYNSTDPGNSTNADGNPVVSLGNAWERMIADLPKVAGPNKTFDPDSIGSVREILANLTTHALGISGELTDQVKSVNAKSPDFKGSAESAWRHRVQEANKYLADIMPQAKQWDTTLAQVEQAMRDFITAVADTFEKWSSIHPAGIWQHPYRVIAQMFNESTLELGDLHDGQSNAWDLGQQYADTGEQSNQGKRVGGRDGSLPIMWTPPAWVKYHPFDAFSIPEWNKLDQHLRQMWADNALKTFEPAVLAAKKLVSVFAEARNPMSITDPKPVPPNPMPNDVGMPNGAFPNNPFGNMGNPFANWGDPFANMGNPFANMGNPFANVGNPFANMGNPFANVGNPFANAGANFGNPFPNGGGVGNPFANGGLGNPFANGTGGGAFMPASLMPNSGAGGGAGNPFANGLGGSFGGGAENPFGGGAGGGLPTDLKVKSGMPSEGGGAGNPFANGLGGSFGGGAGGDLPASLMPNSGAGGGAGNPFANGLGGSFGGGAGGDLPASLMPNSGAGGGAGNPFANGVDGSFGGGAENPFGGGVGGGLPTDLKVKSGMPSEGGGAGNPFANGGLDAAVGGGGANGLPPIPTPKPLTPSAGGGLENPFTGGGAGSSLPTSNLGLNRKPSGPQSLGDLTPSQLEQLDKAGLLDDVPLTAEQADHLRKNGLSPGGATSLGQLSPDQLDALDRGGLLDETPLTNDQRAKLGLNGPQSLGDLTPSQLQRLDGAGLLDDVPLTAEQADHLRKNGLSPGGATSLGQLNPDQLDALQRGGLLDDVPLSPEERAKLGLPPNPSGSSGGGGSVPGLDAGRLPWPDTGPSAPIDRSAFPTTVDGKDVSPKPGMTGGITAPPAFGDVTRPGSASFPHVPGVQVGTGGLSAVPGVSGSPGALNPDKLGVPVGGPVGTNLNTGAGAGPGLPQPGGGGMPGGGMPGGGTPGGGMPFMPPMMPGMGGAPQQGQDRDRQRSTWLKEDEKVWGTDPDCAPAVIGRRGRDTRVEEDEFGMPTDERPGSQDERRRYRGR</sequence>
<feature type="region of interest" description="Disordered" evidence="1">
    <location>
        <begin position="631"/>
        <end position="810"/>
    </location>
</feature>
<dbReference type="AlphaFoldDB" id="A0A1C6R895"/>
<feature type="compositionally biased region" description="Basic and acidic residues" evidence="1">
    <location>
        <begin position="1047"/>
        <end position="1064"/>
    </location>
</feature>
<feature type="region of interest" description="Disordered" evidence="1">
    <location>
        <begin position="999"/>
        <end position="1109"/>
    </location>
</feature>
<accession>A0A1C6R895</accession>
<dbReference type="STRING" id="47866.GA0074694_0176"/>
<dbReference type="EMBL" id="FMHU01000001">
    <property type="protein sequence ID" value="SCL13144.1"/>
    <property type="molecule type" value="Genomic_DNA"/>
</dbReference>
<feature type="compositionally biased region" description="Gly residues" evidence="1">
    <location>
        <begin position="1000"/>
        <end position="1029"/>
    </location>
</feature>
<evidence type="ECO:0000256" key="1">
    <source>
        <dbReference type="SAM" id="MobiDB-lite"/>
    </source>
</evidence>
<proteinExistence type="predicted"/>
<name>A0A1C6R895_9ACTN</name>
<feature type="compositionally biased region" description="Gly residues" evidence="1">
    <location>
        <begin position="689"/>
        <end position="703"/>
    </location>
</feature>
<evidence type="ECO:0000313" key="3">
    <source>
        <dbReference type="Proteomes" id="UP000198906"/>
    </source>
</evidence>